<evidence type="ECO:0000313" key="14">
    <source>
        <dbReference type="Proteomes" id="UP000250369"/>
    </source>
</evidence>
<keyword evidence="4 10" id="KW-0812">Transmembrane</keyword>
<dbReference type="InterPro" id="IPR033479">
    <property type="entry name" value="dCache_1"/>
</dbReference>
<accession>A0A329MS97</accession>
<dbReference type="SUPFAM" id="SSF58104">
    <property type="entry name" value="Methyl-accepting chemotaxis protein (MCP) signaling domain"/>
    <property type="match status" value="1"/>
</dbReference>
<dbReference type="Proteomes" id="UP000250369">
    <property type="component" value="Unassembled WGS sequence"/>
</dbReference>
<organism evidence="13 14">
    <name type="scientific">Paenibacillus contaminans</name>
    <dbReference type="NCBI Taxonomy" id="450362"/>
    <lineage>
        <taxon>Bacteria</taxon>
        <taxon>Bacillati</taxon>
        <taxon>Bacillota</taxon>
        <taxon>Bacilli</taxon>
        <taxon>Bacillales</taxon>
        <taxon>Paenibacillaceae</taxon>
        <taxon>Paenibacillus</taxon>
    </lineage>
</organism>
<evidence type="ECO:0000256" key="2">
    <source>
        <dbReference type="ARBA" id="ARBA00022475"/>
    </source>
</evidence>
<comment type="similarity">
    <text evidence="8">Belongs to the methyl-accepting chemotaxis (MCP) protein family.</text>
</comment>
<dbReference type="SMART" id="SM00283">
    <property type="entry name" value="MA"/>
    <property type="match status" value="1"/>
</dbReference>
<evidence type="ECO:0000256" key="6">
    <source>
        <dbReference type="ARBA" id="ARBA00023136"/>
    </source>
</evidence>
<feature type="domain" description="Methyl-accepting transducer" evidence="11">
    <location>
        <begin position="383"/>
        <end position="633"/>
    </location>
</feature>
<dbReference type="InterPro" id="IPR004089">
    <property type="entry name" value="MCPsignal_dom"/>
</dbReference>
<keyword evidence="2" id="KW-1003">Cell membrane</keyword>
<keyword evidence="6 10" id="KW-0472">Membrane</keyword>
<feature type="domain" description="HAMP" evidence="12">
    <location>
        <begin position="312"/>
        <end position="364"/>
    </location>
</feature>
<dbReference type="PROSITE" id="PS50111">
    <property type="entry name" value="CHEMOTAXIS_TRANSDUC_2"/>
    <property type="match status" value="1"/>
</dbReference>
<protein>
    <submittedName>
        <fullName evidence="13">Methyl-accepting chemotaxis protein</fullName>
    </submittedName>
</protein>
<comment type="caution">
    <text evidence="13">The sequence shown here is derived from an EMBL/GenBank/DDBJ whole genome shotgun (WGS) entry which is preliminary data.</text>
</comment>
<dbReference type="CDD" id="cd06225">
    <property type="entry name" value="HAMP"/>
    <property type="match status" value="1"/>
</dbReference>
<evidence type="ECO:0000256" key="8">
    <source>
        <dbReference type="ARBA" id="ARBA00029447"/>
    </source>
</evidence>
<dbReference type="EMBL" id="QMFB01000003">
    <property type="protein sequence ID" value="RAV22158.1"/>
    <property type="molecule type" value="Genomic_DNA"/>
</dbReference>
<comment type="subcellular location">
    <subcellularLocation>
        <location evidence="1">Cell membrane</location>
        <topology evidence="1">Multi-pass membrane protein</topology>
    </subcellularLocation>
</comment>
<keyword evidence="7 9" id="KW-0807">Transducer</keyword>
<dbReference type="CDD" id="cd12912">
    <property type="entry name" value="PDC2_MCP_like"/>
    <property type="match status" value="1"/>
</dbReference>
<dbReference type="PRINTS" id="PR00260">
    <property type="entry name" value="CHEMTRNSDUCR"/>
</dbReference>
<dbReference type="InterPro" id="IPR004090">
    <property type="entry name" value="Chemotax_Me-accpt_rcpt"/>
</dbReference>
<dbReference type="Pfam" id="PF00015">
    <property type="entry name" value="MCPsignal"/>
    <property type="match status" value="1"/>
</dbReference>
<dbReference type="InterPro" id="IPR003660">
    <property type="entry name" value="HAMP_dom"/>
</dbReference>
<dbReference type="PANTHER" id="PTHR32089">
    <property type="entry name" value="METHYL-ACCEPTING CHEMOTAXIS PROTEIN MCPB"/>
    <property type="match status" value="1"/>
</dbReference>
<dbReference type="AlphaFoldDB" id="A0A329MS97"/>
<dbReference type="GO" id="GO:0006935">
    <property type="term" value="P:chemotaxis"/>
    <property type="evidence" value="ECO:0007669"/>
    <property type="project" value="UniProtKB-KW"/>
</dbReference>
<evidence type="ECO:0000313" key="13">
    <source>
        <dbReference type="EMBL" id="RAV22158.1"/>
    </source>
</evidence>
<keyword evidence="3" id="KW-0145">Chemotaxis</keyword>
<name>A0A329MS97_9BACL</name>
<evidence type="ECO:0000259" key="12">
    <source>
        <dbReference type="PROSITE" id="PS50885"/>
    </source>
</evidence>
<proteinExistence type="inferred from homology"/>
<evidence type="ECO:0000259" key="11">
    <source>
        <dbReference type="PROSITE" id="PS50111"/>
    </source>
</evidence>
<dbReference type="PROSITE" id="PS50885">
    <property type="entry name" value="HAMP"/>
    <property type="match status" value="1"/>
</dbReference>
<dbReference type="PANTHER" id="PTHR32089:SF112">
    <property type="entry name" value="LYSOZYME-LIKE PROTEIN-RELATED"/>
    <property type="match status" value="1"/>
</dbReference>
<dbReference type="Pfam" id="PF00672">
    <property type="entry name" value="HAMP"/>
    <property type="match status" value="1"/>
</dbReference>
<evidence type="ECO:0000256" key="5">
    <source>
        <dbReference type="ARBA" id="ARBA00022989"/>
    </source>
</evidence>
<evidence type="ECO:0000256" key="10">
    <source>
        <dbReference type="SAM" id="Phobius"/>
    </source>
</evidence>
<feature type="transmembrane region" description="Helical" evidence="10">
    <location>
        <begin position="293"/>
        <end position="315"/>
    </location>
</feature>
<evidence type="ECO:0000256" key="1">
    <source>
        <dbReference type="ARBA" id="ARBA00004651"/>
    </source>
</evidence>
<dbReference type="Gene3D" id="1.10.287.950">
    <property type="entry name" value="Methyl-accepting chemotaxis protein"/>
    <property type="match status" value="1"/>
</dbReference>
<evidence type="ECO:0000256" key="7">
    <source>
        <dbReference type="ARBA" id="ARBA00023224"/>
    </source>
</evidence>
<keyword evidence="14" id="KW-1185">Reference proteome</keyword>
<keyword evidence="5 10" id="KW-1133">Transmembrane helix</keyword>
<dbReference type="Gene3D" id="6.10.340.10">
    <property type="match status" value="1"/>
</dbReference>
<reference evidence="13 14" key="1">
    <citation type="journal article" date="2009" name="Int. J. Syst. Evol. Microbiol.">
        <title>Paenibacillus contaminans sp. nov., isolated from a contaminated laboratory plate.</title>
        <authorList>
            <person name="Chou J.H."/>
            <person name="Lee J.H."/>
            <person name="Lin M.C."/>
            <person name="Chang P.S."/>
            <person name="Arun A.B."/>
            <person name="Young C.C."/>
            <person name="Chen W.M."/>
        </authorList>
    </citation>
    <scope>NUCLEOTIDE SEQUENCE [LARGE SCALE GENOMIC DNA]</scope>
    <source>
        <strain evidence="13 14">CKOBP-6</strain>
    </source>
</reference>
<evidence type="ECO:0000256" key="9">
    <source>
        <dbReference type="PROSITE-ProRule" id="PRU00284"/>
    </source>
</evidence>
<evidence type="ECO:0000256" key="3">
    <source>
        <dbReference type="ARBA" id="ARBA00022500"/>
    </source>
</evidence>
<dbReference type="Pfam" id="PF02743">
    <property type="entry name" value="dCache_1"/>
    <property type="match status" value="1"/>
</dbReference>
<evidence type="ECO:0000256" key="4">
    <source>
        <dbReference type="ARBA" id="ARBA00022692"/>
    </source>
</evidence>
<dbReference type="SMART" id="SM00304">
    <property type="entry name" value="HAMP"/>
    <property type="match status" value="1"/>
</dbReference>
<dbReference type="OrthoDB" id="9760371at2"/>
<dbReference type="GO" id="GO:0007165">
    <property type="term" value="P:signal transduction"/>
    <property type="evidence" value="ECO:0007669"/>
    <property type="project" value="UniProtKB-KW"/>
</dbReference>
<dbReference type="Gene3D" id="3.30.450.20">
    <property type="entry name" value="PAS domain"/>
    <property type="match status" value="1"/>
</dbReference>
<dbReference type="GO" id="GO:0004888">
    <property type="term" value="F:transmembrane signaling receptor activity"/>
    <property type="evidence" value="ECO:0007669"/>
    <property type="project" value="InterPro"/>
</dbReference>
<dbReference type="GO" id="GO:0005886">
    <property type="term" value="C:plasma membrane"/>
    <property type="evidence" value="ECO:0007669"/>
    <property type="project" value="UniProtKB-SubCell"/>
</dbReference>
<gene>
    <name evidence="13" type="ORF">DQG23_07625</name>
</gene>
<sequence>MKLFLIFFICIVVLVVAVGLFSYYQSKSIIEEKMAVSTEQTISEAADKLELMLKNYEAISMQFLTDNTFKTSLRNYMEPNENAYEKLTRFKELSDKLQSYLLGNNTIFSISLLPLEEKGEVKPVLAGSNFSNFDFLKTDWFKLASESDGQVIWLDSKKTGFSEGVREPVFGMTRILTDPLTGKKAFLLLFEIKLSTISDGLSKIKIGDTGQIVIVDSENNLISSPNAEAVETKFDTPLNQSDSDSTGSSIAELDSNRKLVVYKPMKVSDWRIAAVAPVKELVKETSRIQTVTWVMALIAMAVAGIAGFFVARMIGGPLAKLRNLMKEGERGNLTVRMNYSSSDEIGQLSSSFNEMMEQITRLVKQTNDSASEVLRTAGELLNASKKTAVSAKEIAVATEEIANGASSLAIEAEKGSSLTNEIGGQMRQVVESNMEMGGSAAVVQQESERGTTYMSDLIIKTNATEEMTRSMVEKVDRLKDSTSSIRKILEVLNNMTKQTNILSLNATIEAARAGAAGKGFMVVADEIRKLAEQSKQSIEVVGQITETIQTEIDETVSALSTAYPVFQEQILSVKEAEQIFKQVQGHMSSFVVQLESATQSIQLLDQSQLVLNEAMTNVSAVSEESSATSQEVASLSNEQLNVSEGLVRLSESLEQLSTSLQQSLDKFRV</sequence>